<dbReference type="EMBL" id="JAENGY010001006">
    <property type="protein sequence ID" value="KAG6953672.1"/>
    <property type="molecule type" value="Genomic_DNA"/>
</dbReference>
<feature type="non-terminal residue" evidence="1">
    <location>
        <position position="1"/>
    </location>
</feature>
<gene>
    <name evidence="1" type="ORF">JG688_00012718</name>
</gene>
<sequence>YGLVLVIPRGAQRERLFLPEQLWRKNTRNCNSRATLNGDALKNHRDYPYFALVFVKEKQRWKTNRLCGKSWKTSSPRALKRSENIDEIICSFKLFDLVQFLSKGKV</sequence>
<proteinExistence type="predicted"/>
<evidence type="ECO:0000313" key="1">
    <source>
        <dbReference type="EMBL" id="KAG6953672.1"/>
    </source>
</evidence>
<dbReference type="Proteomes" id="UP000709295">
    <property type="component" value="Unassembled WGS sequence"/>
</dbReference>
<reference evidence="1" key="1">
    <citation type="submission" date="2021-01" db="EMBL/GenBank/DDBJ databases">
        <title>Phytophthora aleatoria, a newly-described species from Pinus radiata is distinct from Phytophthora cactorum isolates based on comparative genomics.</title>
        <authorList>
            <person name="Mcdougal R."/>
            <person name="Panda P."/>
            <person name="Williams N."/>
            <person name="Studholme D.J."/>
        </authorList>
    </citation>
    <scope>NUCLEOTIDE SEQUENCE</scope>
    <source>
        <strain evidence="1">NZFS 4037</strain>
    </source>
</reference>
<accession>A0A8J5J2K6</accession>
<comment type="caution">
    <text evidence="1">The sequence shown here is derived from an EMBL/GenBank/DDBJ whole genome shotgun (WGS) entry which is preliminary data.</text>
</comment>
<organism evidence="1 2">
    <name type="scientific">Phytophthora aleatoria</name>
    <dbReference type="NCBI Taxonomy" id="2496075"/>
    <lineage>
        <taxon>Eukaryota</taxon>
        <taxon>Sar</taxon>
        <taxon>Stramenopiles</taxon>
        <taxon>Oomycota</taxon>
        <taxon>Peronosporomycetes</taxon>
        <taxon>Peronosporales</taxon>
        <taxon>Peronosporaceae</taxon>
        <taxon>Phytophthora</taxon>
    </lineage>
</organism>
<evidence type="ECO:0000313" key="2">
    <source>
        <dbReference type="Proteomes" id="UP000709295"/>
    </source>
</evidence>
<keyword evidence="2" id="KW-1185">Reference proteome</keyword>
<dbReference type="AlphaFoldDB" id="A0A8J5J2K6"/>
<name>A0A8J5J2K6_9STRA</name>
<protein>
    <submittedName>
        <fullName evidence="1">Uncharacterized protein</fullName>
    </submittedName>
</protein>